<reference evidence="2" key="2">
    <citation type="submission" date="2023-06" db="EMBL/GenBank/DDBJ databases">
        <authorList>
            <person name="Ma L."/>
            <person name="Liu K.-W."/>
            <person name="Li Z."/>
            <person name="Hsiao Y.-Y."/>
            <person name="Qi Y."/>
            <person name="Fu T."/>
            <person name="Tang G."/>
            <person name="Zhang D."/>
            <person name="Sun W.-H."/>
            <person name="Liu D.-K."/>
            <person name="Li Y."/>
            <person name="Chen G.-Z."/>
            <person name="Liu X.-D."/>
            <person name="Liao X.-Y."/>
            <person name="Jiang Y.-T."/>
            <person name="Yu X."/>
            <person name="Hao Y."/>
            <person name="Huang J."/>
            <person name="Zhao X.-W."/>
            <person name="Ke S."/>
            <person name="Chen Y.-Y."/>
            <person name="Wu W.-L."/>
            <person name="Hsu J.-L."/>
            <person name="Lin Y.-F."/>
            <person name="Huang M.-D."/>
            <person name="Li C.-Y."/>
            <person name="Huang L."/>
            <person name="Wang Z.-W."/>
            <person name="Zhao X."/>
            <person name="Zhong W.-Y."/>
            <person name="Peng D.-H."/>
            <person name="Ahmad S."/>
            <person name="Lan S."/>
            <person name="Zhang J.-S."/>
            <person name="Tsai W.-C."/>
            <person name="Van De Peer Y."/>
            <person name="Liu Z.-J."/>
        </authorList>
    </citation>
    <scope>NUCLEOTIDE SEQUENCE</scope>
    <source>
        <strain evidence="2">SCP</strain>
        <tissue evidence="2">Leaves</tissue>
    </source>
</reference>
<keyword evidence="3" id="KW-1185">Reference proteome</keyword>
<accession>A0AAV9B722</accession>
<dbReference type="InterPro" id="IPR018289">
    <property type="entry name" value="MULE_transposase_dom"/>
</dbReference>
<evidence type="ECO:0000259" key="1">
    <source>
        <dbReference type="Pfam" id="PF10551"/>
    </source>
</evidence>
<dbReference type="Pfam" id="PF10551">
    <property type="entry name" value="MULE"/>
    <property type="match status" value="1"/>
</dbReference>
<feature type="domain" description="MULE transposase" evidence="1">
    <location>
        <begin position="12"/>
        <end position="40"/>
    </location>
</feature>
<dbReference type="PANTHER" id="PTHR47718">
    <property type="entry name" value="OS01G0519700 PROTEIN"/>
    <property type="match status" value="1"/>
</dbReference>
<evidence type="ECO:0000313" key="3">
    <source>
        <dbReference type="Proteomes" id="UP001179952"/>
    </source>
</evidence>
<dbReference type="PANTHER" id="PTHR47718:SF13">
    <property type="entry name" value="OS09G0290500 PROTEIN"/>
    <property type="match status" value="1"/>
</dbReference>
<name>A0AAV9B722_ACOGR</name>
<protein>
    <submittedName>
        <fullName evidence="2">Protein FAR1-RELATED SEQUENCE 5</fullName>
    </submittedName>
</protein>
<reference evidence="2" key="1">
    <citation type="journal article" date="2023" name="Nat. Commun.">
        <title>Diploid and tetraploid genomes of Acorus and the evolution of monocots.</title>
        <authorList>
            <person name="Ma L."/>
            <person name="Liu K.W."/>
            <person name="Li Z."/>
            <person name="Hsiao Y.Y."/>
            <person name="Qi Y."/>
            <person name="Fu T."/>
            <person name="Tang G.D."/>
            <person name="Zhang D."/>
            <person name="Sun W.H."/>
            <person name="Liu D.K."/>
            <person name="Li Y."/>
            <person name="Chen G.Z."/>
            <person name="Liu X.D."/>
            <person name="Liao X.Y."/>
            <person name="Jiang Y.T."/>
            <person name="Yu X."/>
            <person name="Hao Y."/>
            <person name="Huang J."/>
            <person name="Zhao X.W."/>
            <person name="Ke S."/>
            <person name="Chen Y.Y."/>
            <person name="Wu W.L."/>
            <person name="Hsu J.L."/>
            <person name="Lin Y.F."/>
            <person name="Huang M.D."/>
            <person name="Li C.Y."/>
            <person name="Huang L."/>
            <person name="Wang Z.W."/>
            <person name="Zhao X."/>
            <person name="Zhong W.Y."/>
            <person name="Peng D.H."/>
            <person name="Ahmad S."/>
            <person name="Lan S."/>
            <person name="Zhang J.S."/>
            <person name="Tsai W.C."/>
            <person name="Van de Peer Y."/>
            <person name="Liu Z.J."/>
        </authorList>
    </citation>
    <scope>NUCLEOTIDE SEQUENCE</scope>
    <source>
        <strain evidence="2">SCP</strain>
    </source>
</reference>
<organism evidence="2 3">
    <name type="scientific">Acorus gramineus</name>
    <name type="common">Dwarf sweet flag</name>
    <dbReference type="NCBI Taxonomy" id="55184"/>
    <lineage>
        <taxon>Eukaryota</taxon>
        <taxon>Viridiplantae</taxon>
        <taxon>Streptophyta</taxon>
        <taxon>Embryophyta</taxon>
        <taxon>Tracheophyta</taxon>
        <taxon>Spermatophyta</taxon>
        <taxon>Magnoliopsida</taxon>
        <taxon>Liliopsida</taxon>
        <taxon>Acoraceae</taxon>
        <taxon>Acorus</taxon>
    </lineage>
</organism>
<dbReference type="Proteomes" id="UP001179952">
    <property type="component" value="Unassembled WGS sequence"/>
</dbReference>
<sequence length="80" mass="9305">MSRALYESFSDVISFDSTYLTNKYDMPFAPFVGVNHHGHQKSYDIIKKRLKGIIYESLTADVFDKQWLEMISEHGLSNNK</sequence>
<dbReference type="EMBL" id="JAUJYN010000005">
    <property type="protein sequence ID" value="KAK1272213.1"/>
    <property type="molecule type" value="Genomic_DNA"/>
</dbReference>
<dbReference type="AlphaFoldDB" id="A0AAV9B722"/>
<comment type="caution">
    <text evidence="2">The sequence shown here is derived from an EMBL/GenBank/DDBJ whole genome shotgun (WGS) entry which is preliminary data.</text>
</comment>
<proteinExistence type="predicted"/>
<gene>
    <name evidence="2" type="ORF">QJS04_geneDACA020947</name>
</gene>
<evidence type="ECO:0000313" key="2">
    <source>
        <dbReference type="EMBL" id="KAK1272213.1"/>
    </source>
</evidence>